<dbReference type="GO" id="GO:0045259">
    <property type="term" value="C:proton-transporting ATP synthase complex"/>
    <property type="evidence" value="ECO:0007669"/>
    <property type="project" value="UniProtKB-KW"/>
</dbReference>
<dbReference type="SUPFAM" id="SSF81336">
    <property type="entry name" value="F1F0 ATP synthase subunit A"/>
    <property type="match status" value="1"/>
</dbReference>
<evidence type="ECO:0000313" key="14">
    <source>
        <dbReference type="Proteomes" id="UP000034349"/>
    </source>
</evidence>
<evidence type="ECO:0000256" key="2">
    <source>
        <dbReference type="ARBA" id="ARBA00006810"/>
    </source>
</evidence>
<dbReference type="AlphaFoldDB" id="A0A0F9YYC1"/>
<evidence type="ECO:0000256" key="4">
    <source>
        <dbReference type="ARBA" id="ARBA00022547"/>
    </source>
</evidence>
<dbReference type="EMBL" id="LBOK01000017">
    <property type="protein sequence ID" value="KKP36499.1"/>
    <property type="molecule type" value="Genomic_DNA"/>
</dbReference>
<comment type="caution">
    <text evidence="13">The sequence shown here is derived from an EMBL/GenBank/DDBJ whole genome shotgun (WGS) entry which is preliminary data.</text>
</comment>
<dbReference type="GO" id="GO:0005886">
    <property type="term" value="C:plasma membrane"/>
    <property type="evidence" value="ECO:0007669"/>
    <property type="project" value="UniProtKB-SubCell"/>
</dbReference>
<evidence type="ECO:0000256" key="6">
    <source>
        <dbReference type="ARBA" id="ARBA00022781"/>
    </source>
</evidence>
<comment type="subcellular location">
    <subcellularLocation>
        <location evidence="11 12">Cell membrane</location>
        <topology evidence="11 12">Multi-pass membrane protein</topology>
    </subcellularLocation>
    <subcellularLocation>
        <location evidence="1">Membrane</location>
        <topology evidence="1">Multi-pass membrane protein</topology>
    </subcellularLocation>
</comment>
<feature type="transmembrane region" description="Helical" evidence="11">
    <location>
        <begin position="20"/>
        <end position="39"/>
    </location>
</feature>
<keyword evidence="9 11" id="KW-0472">Membrane</keyword>
<dbReference type="Pfam" id="PF00119">
    <property type="entry name" value="ATP-synt_A"/>
    <property type="match status" value="1"/>
</dbReference>
<evidence type="ECO:0000256" key="12">
    <source>
        <dbReference type="RuleBase" id="RU000483"/>
    </source>
</evidence>
<feature type="transmembrane region" description="Helical" evidence="11">
    <location>
        <begin position="127"/>
        <end position="152"/>
    </location>
</feature>
<dbReference type="PANTHER" id="PTHR42823:SF3">
    <property type="entry name" value="ATP SYNTHASE SUBUNIT A, CHLOROPLASTIC"/>
    <property type="match status" value="1"/>
</dbReference>
<evidence type="ECO:0000256" key="10">
    <source>
        <dbReference type="ARBA" id="ARBA00023310"/>
    </source>
</evidence>
<gene>
    <name evidence="11" type="primary">atpB</name>
    <name evidence="13" type="ORF">UR23_C0017G0006</name>
</gene>
<dbReference type="PANTHER" id="PTHR42823">
    <property type="entry name" value="ATP SYNTHASE SUBUNIT A, CHLOROPLASTIC"/>
    <property type="match status" value="1"/>
</dbReference>
<dbReference type="PRINTS" id="PR00123">
    <property type="entry name" value="ATPASEA"/>
</dbReference>
<dbReference type="GO" id="GO:0042777">
    <property type="term" value="P:proton motive force-driven plasma membrane ATP synthesis"/>
    <property type="evidence" value="ECO:0007669"/>
    <property type="project" value="TreeGrafter"/>
</dbReference>
<dbReference type="NCBIfam" id="TIGR01131">
    <property type="entry name" value="ATP_synt_6_or_A"/>
    <property type="match status" value="1"/>
</dbReference>
<sequence>MNISLKAETIFNIGSFSVTNTILMSWIASLIILIVLILVSKKLKDVPSKFQSLVEVIFEGAITMMDQITGSHEKSKKFFPFVFTFFIFILLSNWLGIVPGVGSIGISEFHNSEEVFIPLLRTANSDINITLAFAIISVIMTHIFGVITIGFFKHASKYISFKKGLIYFFVGILELIGELAKFLSFSFRLFGNIFAGEVLLVVIAFLIPYIAPIPFLGLELFVGLIQSLIFAMLTLVFFGMATNKEH</sequence>
<keyword evidence="6 11" id="KW-0375">Hydrogen ion transport</keyword>
<keyword evidence="8 11" id="KW-0406">Ion transport</keyword>
<dbReference type="InterPro" id="IPR035908">
    <property type="entry name" value="F0_ATP_A_sf"/>
</dbReference>
<dbReference type="HAMAP" id="MF_01393">
    <property type="entry name" value="ATP_synth_a_bact"/>
    <property type="match status" value="1"/>
</dbReference>
<keyword evidence="3 11" id="KW-0813">Transport</keyword>
<evidence type="ECO:0000256" key="9">
    <source>
        <dbReference type="ARBA" id="ARBA00023136"/>
    </source>
</evidence>
<evidence type="ECO:0000256" key="3">
    <source>
        <dbReference type="ARBA" id="ARBA00022448"/>
    </source>
</evidence>
<evidence type="ECO:0000313" key="13">
    <source>
        <dbReference type="EMBL" id="KKP36499.1"/>
    </source>
</evidence>
<organism evidence="13 14">
    <name type="scientific">Candidatus Roizmanbacteria bacterium GW2011_GWA2_32_13</name>
    <dbReference type="NCBI Taxonomy" id="1618475"/>
    <lineage>
        <taxon>Bacteria</taxon>
        <taxon>Candidatus Roizmaniibacteriota</taxon>
    </lineage>
</organism>
<dbReference type="PATRIC" id="fig|1618475.3.peg.236"/>
<comment type="function">
    <text evidence="11 12">Key component of the proton channel; it plays a direct role in the translocation of protons across the membrane.</text>
</comment>
<dbReference type="InterPro" id="IPR045082">
    <property type="entry name" value="ATP_syn_F0_a_bact/chloroplast"/>
</dbReference>
<evidence type="ECO:0000256" key="7">
    <source>
        <dbReference type="ARBA" id="ARBA00022989"/>
    </source>
</evidence>
<dbReference type="InterPro" id="IPR000568">
    <property type="entry name" value="ATP_synth_F0_asu"/>
</dbReference>
<accession>A0A0F9YYC1</accession>
<keyword evidence="7 11" id="KW-1133">Transmembrane helix</keyword>
<feature type="transmembrane region" description="Helical" evidence="11">
    <location>
        <begin position="164"/>
        <end position="183"/>
    </location>
</feature>
<dbReference type="Gene3D" id="1.20.120.220">
    <property type="entry name" value="ATP synthase, F0 complex, subunit A"/>
    <property type="match status" value="1"/>
</dbReference>
<dbReference type="PROSITE" id="PS00449">
    <property type="entry name" value="ATPASE_A"/>
    <property type="match status" value="1"/>
</dbReference>
<evidence type="ECO:0000256" key="5">
    <source>
        <dbReference type="ARBA" id="ARBA00022692"/>
    </source>
</evidence>
<feature type="transmembrane region" description="Helical" evidence="11">
    <location>
        <begin position="81"/>
        <end position="107"/>
    </location>
</feature>
<keyword evidence="4 11" id="KW-0138">CF(0)</keyword>
<dbReference type="Proteomes" id="UP000034349">
    <property type="component" value="Unassembled WGS sequence"/>
</dbReference>
<keyword evidence="5 11" id="KW-0812">Transmembrane</keyword>
<reference evidence="13 14" key="1">
    <citation type="journal article" date="2015" name="Nature">
        <title>rRNA introns, odd ribosomes, and small enigmatic genomes across a large radiation of phyla.</title>
        <authorList>
            <person name="Brown C.T."/>
            <person name="Hug L.A."/>
            <person name="Thomas B.C."/>
            <person name="Sharon I."/>
            <person name="Castelle C.J."/>
            <person name="Singh A."/>
            <person name="Wilkins M.J."/>
            <person name="Williams K.H."/>
            <person name="Banfield J.F."/>
        </authorList>
    </citation>
    <scope>NUCLEOTIDE SEQUENCE [LARGE SCALE GENOMIC DNA]</scope>
</reference>
<keyword evidence="11" id="KW-1003">Cell membrane</keyword>
<proteinExistence type="inferred from homology"/>
<evidence type="ECO:0000256" key="8">
    <source>
        <dbReference type="ARBA" id="ARBA00023065"/>
    </source>
</evidence>
<feature type="transmembrane region" description="Helical" evidence="11">
    <location>
        <begin position="189"/>
        <end position="211"/>
    </location>
</feature>
<protein>
    <recommendedName>
        <fullName evidence="11 12">ATP synthase subunit a</fullName>
    </recommendedName>
    <alternativeName>
        <fullName evidence="11">ATP synthase F0 sector subunit a</fullName>
    </alternativeName>
    <alternativeName>
        <fullName evidence="11">F-ATPase subunit 6</fullName>
    </alternativeName>
</protein>
<comment type="similarity">
    <text evidence="2 11 12">Belongs to the ATPase A chain family.</text>
</comment>
<dbReference type="InterPro" id="IPR023011">
    <property type="entry name" value="ATP_synth_F0_asu_AS"/>
</dbReference>
<evidence type="ECO:0000256" key="1">
    <source>
        <dbReference type="ARBA" id="ARBA00004141"/>
    </source>
</evidence>
<evidence type="ECO:0000256" key="11">
    <source>
        <dbReference type="HAMAP-Rule" id="MF_01393"/>
    </source>
</evidence>
<feature type="transmembrane region" description="Helical" evidence="11">
    <location>
        <begin position="218"/>
        <end position="241"/>
    </location>
</feature>
<name>A0A0F9YYC1_9BACT</name>
<keyword evidence="10 11" id="KW-0066">ATP synthesis</keyword>
<dbReference type="GO" id="GO:0046933">
    <property type="term" value="F:proton-transporting ATP synthase activity, rotational mechanism"/>
    <property type="evidence" value="ECO:0007669"/>
    <property type="project" value="UniProtKB-UniRule"/>
</dbReference>
<dbReference type="CDD" id="cd00310">
    <property type="entry name" value="ATP-synt_Fo_a_6"/>
    <property type="match status" value="1"/>
</dbReference>